<comment type="function">
    <text evidence="4">May be involved in maturation of the 30S ribosomal subunit.</text>
</comment>
<comment type="subunit">
    <text evidence="4">Part of the 30S ribosomal subunit.</text>
</comment>
<evidence type="ECO:0000256" key="2">
    <source>
        <dbReference type="ARBA" id="ARBA00022980"/>
    </source>
</evidence>
<dbReference type="InterPro" id="IPR001266">
    <property type="entry name" value="Ribosomal_eS19"/>
</dbReference>
<sequence length="155" mass="17571">MTTALQVPADELINKLAVILKEQYGEKVRPPEWARFVKTGIHKQYPPVQDDWWYIRAASVLRKLYKAGSPVGISTFSVIYGGKKRFGSSPPHFRRASRAIIRNILKQLESAGLVTRVPGSGRQLTPLAISMLDKVGKEIFKKHAEENPELKRYLE</sequence>
<keyword evidence="3 4" id="KW-0687">Ribonucleoprotein</keyword>
<dbReference type="GO" id="GO:0006412">
    <property type="term" value="P:translation"/>
    <property type="evidence" value="ECO:0007669"/>
    <property type="project" value="UniProtKB-UniRule"/>
</dbReference>
<dbReference type="PANTHER" id="PTHR11710:SF0">
    <property type="entry name" value="40S RIBOSOMAL PROTEIN S19"/>
    <property type="match status" value="1"/>
</dbReference>
<organism evidence="5">
    <name type="scientific">Fervidicoccus fontis</name>
    <dbReference type="NCBI Taxonomy" id="683846"/>
    <lineage>
        <taxon>Archaea</taxon>
        <taxon>Thermoproteota</taxon>
        <taxon>Thermoprotei</taxon>
        <taxon>Fervidicoccales</taxon>
        <taxon>Fervidicoccaceae</taxon>
        <taxon>Fervidicoccus</taxon>
    </lineage>
</organism>
<evidence type="ECO:0000256" key="3">
    <source>
        <dbReference type="ARBA" id="ARBA00023274"/>
    </source>
</evidence>
<comment type="similarity">
    <text evidence="1 4">Belongs to the eukaryotic ribosomal protein eS19 family.</text>
</comment>
<dbReference type="HAMAP" id="MF_01474">
    <property type="entry name" value="Ribosomal_eS19"/>
    <property type="match status" value="1"/>
</dbReference>
<dbReference type="GO" id="GO:0022627">
    <property type="term" value="C:cytosolic small ribosomal subunit"/>
    <property type="evidence" value="ECO:0007669"/>
    <property type="project" value="TreeGrafter"/>
</dbReference>
<dbReference type="InterPro" id="IPR036390">
    <property type="entry name" value="WH_DNA-bd_sf"/>
</dbReference>
<keyword evidence="2 4" id="KW-0689">Ribosomal protein</keyword>
<dbReference type="InterPro" id="IPR027548">
    <property type="entry name" value="Ribosomal_eS19_archaeal"/>
</dbReference>
<dbReference type="AlphaFoldDB" id="A0A7J3SJF5"/>
<dbReference type="InterPro" id="IPR036388">
    <property type="entry name" value="WH-like_DNA-bd_sf"/>
</dbReference>
<accession>A0A7J3SJF5</accession>
<dbReference type="SMART" id="SM01413">
    <property type="entry name" value="Ribosomal_S19e"/>
    <property type="match status" value="1"/>
</dbReference>
<comment type="caution">
    <text evidence="5">The sequence shown here is derived from an EMBL/GenBank/DDBJ whole genome shotgun (WGS) entry which is preliminary data.</text>
</comment>
<dbReference type="NCBIfam" id="NF006811">
    <property type="entry name" value="PRK09333.1"/>
    <property type="match status" value="1"/>
</dbReference>
<evidence type="ECO:0000256" key="4">
    <source>
        <dbReference type="HAMAP-Rule" id="MF_01474"/>
    </source>
</evidence>
<dbReference type="GO" id="GO:0003735">
    <property type="term" value="F:structural constituent of ribosome"/>
    <property type="evidence" value="ECO:0007669"/>
    <property type="project" value="InterPro"/>
</dbReference>
<evidence type="ECO:0000256" key="1">
    <source>
        <dbReference type="ARBA" id="ARBA00010014"/>
    </source>
</evidence>
<dbReference type="GO" id="GO:0000028">
    <property type="term" value="P:ribosomal small subunit assembly"/>
    <property type="evidence" value="ECO:0007669"/>
    <property type="project" value="TreeGrafter"/>
</dbReference>
<gene>
    <name evidence="4" type="primary">rps19e</name>
    <name evidence="5" type="ORF">ENW83_00755</name>
</gene>
<dbReference type="FunFam" id="1.10.10.10:FF:000118">
    <property type="entry name" value="40S ribosomal protein S19"/>
    <property type="match status" value="1"/>
</dbReference>
<name>A0A7J3SJF5_9CREN</name>
<dbReference type="Gene3D" id="1.10.10.10">
    <property type="entry name" value="Winged helix-like DNA-binding domain superfamily/Winged helix DNA-binding domain"/>
    <property type="match status" value="1"/>
</dbReference>
<dbReference type="PANTHER" id="PTHR11710">
    <property type="entry name" value="40S RIBOSOMAL PROTEIN S19"/>
    <property type="match status" value="1"/>
</dbReference>
<evidence type="ECO:0000313" key="5">
    <source>
        <dbReference type="EMBL" id="HGZ59724.1"/>
    </source>
</evidence>
<proteinExistence type="inferred from homology"/>
<dbReference type="EMBL" id="DTLS01000025">
    <property type="protein sequence ID" value="HGZ59724.1"/>
    <property type="molecule type" value="Genomic_DNA"/>
</dbReference>
<reference evidence="5" key="1">
    <citation type="journal article" date="2020" name="mSystems">
        <title>Genome- and Community-Level Interaction Insights into Carbon Utilization and Element Cycling Functions of Hydrothermarchaeota in Hydrothermal Sediment.</title>
        <authorList>
            <person name="Zhou Z."/>
            <person name="Liu Y."/>
            <person name="Xu W."/>
            <person name="Pan J."/>
            <person name="Luo Z.H."/>
            <person name="Li M."/>
        </authorList>
    </citation>
    <scope>NUCLEOTIDE SEQUENCE [LARGE SCALE GENOMIC DNA]</scope>
    <source>
        <strain evidence="5">SpSt-885</strain>
    </source>
</reference>
<dbReference type="GO" id="GO:0003723">
    <property type="term" value="F:RNA binding"/>
    <property type="evidence" value="ECO:0007669"/>
    <property type="project" value="TreeGrafter"/>
</dbReference>
<protein>
    <recommendedName>
        <fullName evidence="4">Small ribosomal subunit protein eS19</fullName>
    </recommendedName>
</protein>
<dbReference type="Pfam" id="PF01090">
    <property type="entry name" value="Ribosomal_S19e"/>
    <property type="match status" value="1"/>
</dbReference>
<dbReference type="SUPFAM" id="SSF46785">
    <property type="entry name" value="Winged helix' DNA-binding domain"/>
    <property type="match status" value="1"/>
</dbReference>